<dbReference type="EMBL" id="MU151104">
    <property type="protein sequence ID" value="KAF9450462.1"/>
    <property type="molecule type" value="Genomic_DNA"/>
</dbReference>
<dbReference type="AlphaFoldDB" id="A0A9P5XHL0"/>
<feature type="region of interest" description="Disordered" evidence="1">
    <location>
        <begin position="177"/>
        <end position="200"/>
    </location>
</feature>
<comment type="caution">
    <text evidence="3">The sequence shown here is derived from an EMBL/GenBank/DDBJ whole genome shotgun (WGS) entry which is preliminary data.</text>
</comment>
<evidence type="ECO:0000256" key="1">
    <source>
        <dbReference type="SAM" id="MobiDB-lite"/>
    </source>
</evidence>
<keyword evidence="4" id="KW-1185">Reference proteome</keyword>
<dbReference type="SUPFAM" id="SSF82708">
    <property type="entry name" value="R3H domain"/>
    <property type="match status" value="1"/>
</dbReference>
<dbReference type="Pfam" id="PF01424">
    <property type="entry name" value="R3H"/>
    <property type="match status" value="1"/>
</dbReference>
<feature type="compositionally biased region" description="Polar residues" evidence="1">
    <location>
        <begin position="85"/>
        <end position="98"/>
    </location>
</feature>
<proteinExistence type="predicted"/>
<gene>
    <name evidence="3" type="ORF">P691DRAFT_810275</name>
</gene>
<feature type="compositionally biased region" description="Basic and acidic residues" evidence="1">
    <location>
        <begin position="177"/>
        <end position="198"/>
    </location>
</feature>
<evidence type="ECO:0000259" key="2">
    <source>
        <dbReference type="Pfam" id="PF01424"/>
    </source>
</evidence>
<protein>
    <recommendedName>
        <fullName evidence="2">R3H domain-containing protein</fullName>
    </recommendedName>
</protein>
<feature type="domain" description="R3H" evidence="2">
    <location>
        <begin position="290"/>
        <end position="348"/>
    </location>
</feature>
<accession>A0A9P5XHL0</accession>
<dbReference type="InterPro" id="IPR036867">
    <property type="entry name" value="R3H_dom_sf"/>
</dbReference>
<dbReference type="GO" id="GO:0003676">
    <property type="term" value="F:nucleic acid binding"/>
    <property type="evidence" value="ECO:0007669"/>
    <property type="project" value="InterPro"/>
</dbReference>
<organism evidence="3 4">
    <name type="scientific">Macrolepiota fuliginosa MF-IS2</name>
    <dbReference type="NCBI Taxonomy" id="1400762"/>
    <lineage>
        <taxon>Eukaryota</taxon>
        <taxon>Fungi</taxon>
        <taxon>Dikarya</taxon>
        <taxon>Basidiomycota</taxon>
        <taxon>Agaricomycotina</taxon>
        <taxon>Agaricomycetes</taxon>
        <taxon>Agaricomycetidae</taxon>
        <taxon>Agaricales</taxon>
        <taxon>Agaricineae</taxon>
        <taxon>Agaricaceae</taxon>
        <taxon>Macrolepiota</taxon>
    </lineage>
</organism>
<name>A0A9P5XHL0_9AGAR</name>
<evidence type="ECO:0000313" key="3">
    <source>
        <dbReference type="EMBL" id="KAF9450462.1"/>
    </source>
</evidence>
<dbReference type="Proteomes" id="UP000807342">
    <property type="component" value="Unassembled WGS sequence"/>
</dbReference>
<reference evidence="3" key="1">
    <citation type="submission" date="2020-11" db="EMBL/GenBank/DDBJ databases">
        <authorList>
            <consortium name="DOE Joint Genome Institute"/>
            <person name="Ahrendt S."/>
            <person name="Riley R."/>
            <person name="Andreopoulos W."/>
            <person name="Labutti K."/>
            <person name="Pangilinan J."/>
            <person name="Ruiz-Duenas F.J."/>
            <person name="Barrasa J.M."/>
            <person name="Sanchez-Garcia M."/>
            <person name="Camarero S."/>
            <person name="Miyauchi S."/>
            <person name="Serrano A."/>
            <person name="Linde D."/>
            <person name="Babiker R."/>
            <person name="Drula E."/>
            <person name="Ayuso-Fernandez I."/>
            <person name="Pacheco R."/>
            <person name="Padilla G."/>
            <person name="Ferreira P."/>
            <person name="Barriuso J."/>
            <person name="Kellner H."/>
            <person name="Castanera R."/>
            <person name="Alfaro M."/>
            <person name="Ramirez L."/>
            <person name="Pisabarro A.G."/>
            <person name="Kuo A."/>
            <person name="Tritt A."/>
            <person name="Lipzen A."/>
            <person name="He G."/>
            <person name="Yan M."/>
            <person name="Ng V."/>
            <person name="Cullen D."/>
            <person name="Martin F."/>
            <person name="Rosso M.-N."/>
            <person name="Henrissat B."/>
            <person name="Hibbett D."/>
            <person name="Martinez A.T."/>
            <person name="Grigoriev I.V."/>
        </authorList>
    </citation>
    <scope>NUCLEOTIDE SEQUENCE</scope>
    <source>
        <strain evidence="3">MF-IS2</strain>
    </source>
</reference>
<feature type="region of interest" description="Disordered" evidence="1">
    <location>
        <begin position="85"/>
        <end position="104"/>
    </location>
</feature>
<evidence type="ECO:0000313" key="4">
    <source>
        <dbReference type="Proteomes" id="UP000807342"/>
    </source>
</evidence>
<dbReference type="OrthoDB" id="21470at2759"/>
<dbReference type="Gene3D" id="3.30.1370.50">
    <property type="entry name" value="R3H-like domain"/>
    <property type="match status" value="1"/>
</dbReference>
<dbReference type="InterPro" id="IPR001374">
    <property type="entry name" value="R3H_dom"/>
</dbReference>
<sequence>MGEALAYLSDTRLLQSPAGTQNSPRTLLASRPPLRPIKFFSAVPARRSRRREEELLQLIAKEAGDNQTLHVPTADQVECLSQETADQFNGSGPSWSSAEDSDEKGVEAKLLMSLQHGGTSYKGKEKANGSEVEDDLNLENFWIESDNEEVEDVLNLENLLIESDNEELEDYKAFIDPESSFRARPEKPSTKSGEKRPAEATFGDDDMLAEILAWAEGDENIGLIDHIQNVLAKNAHTLEHRNRKRAEHKNQLLKILEPTYSGGGKGRKAMLLASRPNPQSHAAPGRATDIASLARQIRRFVADPYSPQLMVLPLADGSTRREVHRLAAAFGLRSGKGRGKARYITLSKTWGSGGKVNENMVEKIVRRARGADPRDLFWQL</sequence>